<dbReference type="EMBL" id="CM017706">
    <property type="protein sequence ID" value="TYG64643.1"/>
    <property type="molecule type" value="Genomic_DNA"/>
</dbReference>
<evidence type="ECO:0000256" key="5">
    <source>
        <dbReference type="ARBA" id="ARBA00022723"/>
    </source>
</evidence>
<dbReference type="Pfam" id="PF14008">
    <property type="entry name" value="Metallophos_C"/>
    <property type="match status" value="1"/>
</dbReference>
<keyword evidence="16" id="KW-1185">Reference proteome</keyword>
<keyword evidence="8" id="KW-0862">Zinc</keyword>
<keyword evidence="7 11" id="KW-0378">Hydrolase</keyword>
<dbReference type="EMBL" id="CM017706">
    <property type="protein sequence ID" value="TYG64644.1"/>
    <property type="molecule type" value="Genomic_DNA"/>
</dbReference>
<organism evidence="15 16">
    <name type="scientific">Gossypium darwinii</name>
    <name type="common">Darwin's cotton</name>
    <name type="synonym">Gossypium barbadense var. darwinii</name>
    <dbReference type="NCBI Taxonomy" id="34276"/>
    <lineage>
        <taxon>Eukaryota</taxon>
        <taxon>Viridiplantae</taxon>
        <taxon>Streptophyta</taxon>
        <taxon>Embryophyta</taxon>
        <taxon>Tracheophyta</taxon>
        <taxon>Spermatophyta</taxon>
        <taxon>Magnoliopsida</taxon>
        <taxon>eudicotyledons</taxon>
        <taxon>Gunneridae</taxon>
        <taxon>Pentapetalae</taxon>
        <taxon>rosids</taxon>
        <taxon>malvids</taxon>
        <taxon>Malvales</taxon>
        <taxon>Malvaceae</taxon>
        <taxon>Malvoideae</taxon>
        <taxon>Gossypium</taxon>
    </lineage>
</organism>
<comment type="catalytic activity">
    <reaction evidence="1 11">
        <text>a phosphate monoester + H2O = an alcohol + phosphate</text>
        <dbReference type="Rhea" id="RHEA:15017"/>
        <dbReference type="ChEBI" id="CHEBI:15377"/>
        <dbReference type="ChEBI" id="CHEBI:30879"/>
        <dbReference type="ChEBI" id="CHEBI:43474"/>
        <dbReference type="ChEBI" id="CHEBI:67140"/>
        <dbReference type="EC" id="3.1.3.2"/>
    </reaction>
</comment>
<keyword evidence="6 11" id="KW-0732">Signal</keyword>
<dbReference type="Pfam" id="PF16656">
    <property type="entry name" value="Pur_ac_phosph_N"/>
    <property type="match status" value="1"/>
</dbReference>
<dbReference type="Gene3D" id="3.60.21.10">
    <property type="match status" value="1"/>
</dbReference>
<evidence type="ECO:0000259" key="13">
    <source>
        <dbReference type="Pfam" id="PF14008"/>
    </source>
</evidence>
<dbReference type="GO" id="GO:0046872">
    <property type="term" value="F:metal ion binding"/>
    <property type="evidence" value="ECO:0007669"/>
    <property type="project" value="UniProtKB-KW"/>
</dbReference>
<comment type="similarity">
    <text evidence="4 11">Belongs to the metallophosphoesterase superfamily. Purple acid phosphatase family.</text>
</comment>
<dbReference type="InterPro" id="IPR008963">
    <property type="entry name" value="Purple_acid_Pase-like_N"/>
</dbReference>
<dbReference type="InterPro" id="IPR041792">
    <property type="entry name" value="MPP_PAP"/>
</dbReference>
<dbReference type="PANTHER" id="PTHR22953">
    <property type="entry name" value="ACID PHOSPHATASE RELATED"/>
    <property type="match status" value="1"/>
</dbReference>
<evidence type="ECO:0000256" key="2">
    <source>
        <dbReference type="ARBA" id="ARBA00001947"/>
    </source>
</evidence>
<dbReference type="Gene3D" id="2.60.40.380">
    <property type="entry name" value="Purple acid phosphatase-like, N-terminal"/>
    <property type="match status" value="1"/>
</dbReference>
<evidence type="ECO:0000256" key="11">
    <source>
        <dbReference type="RuleBase" id="RU361203"/>
    </source>
</evidence>
<dbReference type="FunFam" id="2.60.40.380:FF:000001">
    <property type="entry name" value="Fe(3+)-Zn(2+) purple acid phosphatase"/>
    <property type="match status" value="1"/>
</dbReference>
<evidence type="ECO:0000256" key="10">
    <source>
        <dbReference type="ARBA" id="ARBA00023180"/>
    </source>
</evidence>
<feature type="chain" id="PRO_5044516955" description="Purple acid phosphatase" evidence="11">
    <location>
        <begin position="29"/>
        <end position="471"/>
    </location>
</feature>
<protein>
    <recommendedName>
        <fullName evidence="11">Purple acid phosphatase</fullName>
        <ecNumber evidence="11">3.1.3.2</ecNumber>
    </recommendedName>
</protein>
<feature type="domain" description="Purple acid phosphatase N-terminal" evidence="14">
    <location>
        <begin position="60"/>
        <end position="151"/>
    </location>
</feature>
<evidence type="ECO:0000256" key="1">
    <source>
        <dbReference type="ARBA" id="ARBA00000032"/>
    </source>
</evidence>
<feature type="domain" description="Purple acid phosphatase C-terminal" evidence="13">
    <location>
        <begin position="385"/>
        <end position="446"/>
    </location>
</feature>
<dbReference type="SUPFAM" id="SSF49363">
    <property type="entry name" value="Purple acid phosphatase, N-terminal domain"/>
    <property type="match status" value="1"/>
</dbReference>
<keyword evidence="9" id="KW-0408">Iron</keyword>
<reference evidence="15 16" key="1">
    <citation type="submission" date="2019-06" db="EMBL/GenBank/DDBJ databases">
        <title>WGS assembly of Gossypium darwinii.</title>
        <authorList>
            <person name="Chen Z.J."/>
            <person name="Sreedasyam A."/>
            <person name="Ando A."/>
            <person name="Song Q."/>
            <person name="De L."/>
            <person name="Hulse-Kemp A."/>
            <person name="Ding M."/>
            <person name="Ye W."/>
            <person name="Kirkbride R."/>
            <person name="Jenkins J."/>
            <person name="Plott C."/>
            <person name="Lovell J."/>
            <person name="Lin Y.-M."/>
            <person name="Vaughn R."/>
            <person name="Liu B."/>
            <person name="Li W."/>
            <person name="Simpson S."/>
            <person name="Scheffler B."/>
            <person name="Saski C."/>
            <person name="Grover C."/>
            <person name="Hu G."/>
            <person name="Conover J."/>
            <person name="Carlson J."/>
            <person name="Shu S."/>
            <person name="Boston L."/>
            <person name="Williams M."/>
            <person name="Peterson D."/>
            <person name="Mcgee K."/>
            <person name="Jones D."/>
            <person name="Wendel J."/>
            <person name="Stelly D."/>
            <person name="Grimwood J."/>
            <person name="Schmutz J."/>
        </authorList>
    </citation>
    <scope>NUCLEOTIDE SEQUENCE [LARGE SCALE GENOMIC DNA]</scope>
    <source>
        <strain evidence="15">1808015.09</strain>
    </source>
</reference>
<feature type="signal peptide" evidence="11">
    <location>
        <begin position="1"/>
        <end position="28"/>
    </location>
</feature>
<comment type="cofactor">
    <cofactor evidence="3">
        <name>Fe cation</name>
        <dbReference type="ChEBI" id="CHEBI:24875"/>
    </cofactor>
</comment>
<gene>
    <name evidence="15" type="ORF">ES288_D06G124400v1</name>
</gene>
<dbReference type="GO" id="GO:0003993">
    <property type="term" value="F:acid phosphatase activity"/>
    <property type="evidence" value="ECO:0007669"/>
    <property type="project" value="UniProtKB-EC"/>
</dbReference>
<evidence type="ECO:0000256" key="7">
    <source>
        <dbReference type="ARBA" id="ARBA00022801"/>
    </source>
</evidence>
<dbReference type="InterPro" id="IPR025733">
    <property type="entry name" value="PAPs_C"/>
</dbReference>
<proteinExistence type="inferred from homology"/>
<keyword evidence="5" id="KW-0479">Metal-binding</keyword>
<dbReference type="FunFam" id="3.60.21.10:FF:000034">
    <property type="entry name" value="Fe(3+)-Zn(2+) purple acid phosphatase"/>
    <property type="match status" value="1"/>
</dbReference>
<dbReference type="InterPro" id="IPR029052">
    <property type="entry name" value="Metallo-depent_PP-like"/>
</dbReference>
<evidence type="ECO:0000256" key="4">
    <source>
        <dbReference type="ARBA" id="ARBA00008723"/>
    </source>
</evidence>
<evidence type="ECO:0000313" key="16">
    <source>
        <dbReference type="Proteomes" id="UP000323506"/>
    </source>
</evidence>
<sequence length="471" mass="54868">MAFGLWFTLFELLLKLFLILAFVKKGSAGITSTFTRTKWQSFDIPLDHKVLAIPNGYNAPQQVHITQGDYDGKAVMISWVTADKPGSSRVQYGTSEKKYDFKADGTVANYTFYNYKSGYIHHCLVDGLEYETKYYYKIGEGHSSREFWFQTPPKIDPDSPFTFGIIGDLGQTYNSLSTLEHYMQSGGQTVLFLGDLSYADRYQYNDVGIRWDSWGRFIERSAAYQPWIWSAGNHEIEYMPDVGEVLPFKSFLHRFSTPHLASRSNNPLWYAIRQASAHIIVLSSYSPHVKYTPQWLWLRDELKRVDRKKTPWLIILMHVPIYNSNQAHFMEGESMRAVFERWFVRHRVDFIFAGHVHAYERSYRISNIRYNVSSGYRYPVPNKSAPVYVTVGDGGNQEGLAGRFRDPQPEYSAFREASYGHSTLELKNRTHAFLNWHRNEDGQKVHADSVIFLNRHWASNLRRRRLKKDDF</sequence>
<dbReference type="SUPFAM" id="SSF56300">
    <property type="entry name" value="Metallo-dependent phosphatases"/>
    <property type="match status" value="1"/>
</dbReference>
<evidence type="ECO:0000256" key="6">
    <source>
        <dbReference type="ARBA" id="ARBA00022729"/>
    </source>
</evidence>
<dbReference type="Proteomes" id="UP000323506">
    <property type="component" value="Chromosome D06"/>
</dbReference>
<dbReference type="AlphaFoldDB" id="A0A5D2C4U3"/>
<dbReference type="EC" id="3.1.3.2" evidence="11"/>
<feature type="domain" description="Calcineurin-like phosphoesterase" evidence="12">
    <location>
        <begin position="162"/>
        <end position="359"/>
    </location>
</feature>
<dbReference type="CDD" id="cd00839">
    <property type="entry name" value="MPP_PAPs"/>
    <property type="match status" value="1"/>
</dbReference>
<comment type="cofactor">
    <cofactor evidence="2">
        <name>Zn(2+)</name>
        <dbReference type="ChEBI" id="CHEBI:29105"/>
    </cofactor>
</comment>
<evidence type="ECO:0000256" key="9">
    <source>
        <dbReference type="ARBA" id="ARBA00023004"/>
    </source>
</evidence>
<evidence type="ECO:0000259" key="12">
    <source>
        <dbReference type="Pfam" id="PF00149"/>
    </source>
</evidence>
<accession>A0A5D2C4U3</accession>
<name>A0A5D2C4U3_GOSDA</name>
<keyword evidence="10" id="KW-0325">Glycoprotein</keyword>
<dbReference type="PANTHER" id="PTHR22953:SF140">
    <property type="entry name" value="PURPLE ACID PHOSPHATASE"/>
    <property type="match status" value="1"/>
</dbReference>
<evidence type="ECO:0000259" key="14">
    <source>
        <dbReference type="Pfam" id="PF16656"/>
    </source>
</evidence>
<dbReference type="InterPro" id="IPR039331">
    <property type="entry name" value="PAPs-like"/>
</dbReference>
<dbReference type="InterPro" id="IPR015914">
    <property type="entry name" value="PAPs_N"/>
</dbReference>
<evidence type="ECO:0000313" key="15">
    <source>
        <dbReference type="EMBL" id="TYG64644.1"/>
    </source>
</evidence>
<dbReference type="InterPro" id="IPR004843">
    <property type="entry name" value="Calcineurin-like_PHP"/>
</dbReference>
<evidence type="ECO:0000256" key="8">
    <source>
        <dbReference type="ARBA" id="ARBA00022833"/>
    </source>
</evidence>
<dbReference type="Pfam" id="PF00149">
    <property type="entry name" value="Metallophos"/>
    <property type="match status" value="1"/>
</dbReference>
<evidence type="ECO:0000256" key="3">
    <source>
        <dbReference type="ARBA" id="ARBA00001962"/>
    </source>
</evidence>